<dbReference type="SMART" id="SM00342">
    <property type="entry name" value="HTH_ARAC"/>
    <property type="match status" value="1"/>
</dbReference>
<dbReference type="Gene3D" id="3.40.50.2300">
    <property type="match status" value="1"/>
</dbReference>
<dbReference type="KEGG" id="pmw:B2K_33160"/>
<keyword evidence="2" id="KW-0238">DNA-binding</keyword>
<dbReference type="HOGENOM" id="CLU_000445_5_0_9"/>
<evidence type="ECO:0000259" key="5">
    <source>
        <dbReference type="PROSITE" id="PS01124"/>
    </source>
</evidence>
<dbReference type="InterPro" id="IPR009057">
    <property type="entry name" value="Homeodomain-like_sf"/>
</dbReference>
<dbReference type="PANTHER" id="PTHR43280">
    <property type="entry name" value="ARAC-FAMILY TRANSCRIPTIONAL REGULATOR"/>
    <property type="match status" value="1"/>
</dbReference>
<dbReference type="GO" id="GO:0043565">
    <property type="term" value="F:sequence-specific DNA binding"/>
    <property type="evidence" value="ECO:0007669"/>
    <property type="project" value="InterPro"/>
</dbReference>
<dbReference type="Proteomes" id="UP000007392">
    <property type="component" value="Chromosome"/>
</dbReference>
<evidence type="ECO:0000256" key="1">
    <source>
        <dbReference type="ARBA" id="ARBA00023015"/>
    </source>
</evidence>
<organism evidence="7 8">
    <name type="scientific">Paenibacillus mucilaginosus K02</name>
    <dbReference type="NCBI Taxonomy" id="997761"/>
    <lineage>
        <taxon>Bacteria</taxon>
        <taxon>Bacillati</taxon>
        <taxon>Bacillota</taxon>
        <taxon>Bacilli</taxon>
        <taxon>Bacillales</taxon>
        <taxon>Paenibacillaceae</taxon>
        <taxon>Paenibacillus</taxon>
    </lineage>
</organism>
<keyword evidence="3" id="KW-0804">Transcription</keyword>
<evidence type="ECO:0000313" key="8">
    <source>
        <dbReference type="Proteomes" id="UP000007392"/>
    </source>
</evidence>
<feature type="domain" description="Response regulatory" evidence="6">
    <location>
        <begin position="4"/>
        <end position="121"/>
    </location>
</feature>
<dbReference type="PROSITE" id="PS00041">
    <property type="entry name" value="HTH_ARAC_FAMILY_1"/>
    <property type="match status" value="1"/>
</dbReference>
<dbReference type="AlphaFoldDB" id="I0BT03"/>
<evidence type="ECO:0008006" key="9">
    <source>
        <dbReference type="Google" id="ProtNLM"/>
    </source>
</evidence>
<dbReference type="SUPFAM" id="SSF52172">
    <property type="entry name" value="CheY-like"/>
    <property type="match status" value="1"/>
</dbReference>
<evidence type="ECO:0000256" key="4">
    <source>
        <dbReference type="PROSITE-ProRule" id="PRU00169"/>
    </source>
</evidence>
<dbReference type="GO" id="GO:0003700">
    <property type="term" value="F:DNA-binding transcription factor activity"/>
    <property type="evidence" value="ECO:0007669"/>
    <property type="project" value="InterPro"/>
</dbReference>
<evidence type="ECO:0000256" key="3">
    <source>
        <dbReference type="ARBA" id="ARBA00023163"/>
    </source>
</evidence>
<gene>
    <name evidence="7" type="ORF">B2K_33160</name>
</gene>
<dbReference type="SUPFAM" id="SSF46689">
    <property type="entry name" value="Homeodomain-like"/>
    <property type="match status" value="2"/>
</dbReference>
<dbReference type="Pfam" id="PF12833">
    <property type="entry name" value="HTH_18"/>
    <property type="match status" value="1"/>
</dbReference>
<feature type="domain" description="HTH araC/xylS-type" evidence="5">
    <location>
        <begin position="257"/>
        <end position="355"/>
    </location>
</feature>
<evidence type="ECO:0000256" key="2">
    <source>
        <dbReference type="ARBA" id="ARBA00023125"/>
    </source>
</evidence>
<dbReference type="PRINTS" id="PR00032">
    <property type="entry name" value="HTHARAC"/>
</dbReference>
<dbReference type="Gene3D" id="1.10.10.60">
    <property type="entry name" value="Homeodomain-like"/>
    <property type="match status" value="2"/>
</dbReference>
<dbReference type="PROSITE" id="PS01124">
    <property type="entry name" value="HTH_ARAC_FAMILY_2"/>
    <property type="match status" value="1"/>
</dbReference>
<dbReference type="Pfam" id="PF00072">
    <property type="entry name" value="Response_reg"/>
    <property type="match status" value="1"/>
</dbReference>
<sequence>MKRKLLIAHGQPFFRTWLRTLVEGSGTGWSVVGEAGSSEQAWEQIRQTRPHLILCDLATPGLDGAELARRLQELRVKPLLVVMTEDKELAEAEAAWKHGIFDMIAKPCSQERILRLLRRAYVHSLVKERRQAAQEPEPAGIAEPGPAAERQARWREYLQSGRFALWKREAASLAEQLAFLPPAEAKLEALRLVTGAHASLKRQLGPSAPEFDYEACLEQVLALFTAQEAAEWAGGALARMAKGLGSRPSHADRGIIRRTLAYLQKHYMEACSASDMAERFHMSQAYFSKLFKRETGETFSGCLTRLRMEQAERLLTGTDLLISEVAAGVGYDDPNYFASVFRDTHGVTPTEFRKQNKELQEAASPSRKYHSIP</sequence>
<dbReference type="GO" id="GO:0000160">
    <property type="term" value="P:phosphorelay signal transduction system"/>
    <property type="evidence" value="ECO:0007669"/>
    <property type="project" value="InterPro"/>
</dbReference>
<name>I0BT03_9BACL</name>
<keyword evidence="1" id="KW-0805">Transcription regulation</keyword>
<dbReference type="SMART" id="SM00448">
    <property type="entry name" value="REC"/>
    <property type="match status" value="1"/>
</dbReference>
<dbReference type="PANTHER" id="PTHR43280:SF28">
    <property type="entry name" value="HTH-TYPE TRANSCRIPTIONAL ACTIVATOR RHAS"/>
    <property type="match status" value="1"/>
</dbReference>
<proteinExistence type="predicted"/>
<dbReference type="InterPro" id="IPR020449">
    <property type="entry name" value="Tscrpt_reg_AraC-type_HTH"/>
</dbReference>
<evidence type="ECO:0000259" key="6">
    <source>
        <dbReference type="PROSITE" id="PS50110"/>
    </source>
</evidence>
<dbReference type="InterPro" id="IPR001789">
    <property type="entry name" value="Sig_transdc_resp-reg_receiver"/>
</dbReference>
<dbReference type="InterPro" id="IPR011006">
    <property type="entry name" value="CheY-like_superfamily"/>
</dbReference>
<dbReference type="InterPro" id="IPR018062">
    <property type="entry name" value="HTH_AraC-typ_CS"/>
</dbReference>
<accession>I0BT03</accession>
<keyword evidence="4" id="KW-0597">Phosphoprotein</keyword>
<dbReference type="InterPro" id="IPR018060">
    <property type="entry name" value="HTH_AraC"/>
</dbReference>
<protein>
    <recommendedName>
        <fullName evidence="9">AraC family transcriptional regulator</fullName>
    </recommendedName>
</protein>
<evidence type="ECO:0000313" key="7">
    <source>
        <dbReference type="EMBL" id="AFH65500.2"/>
    </source>
</evidence>
<reference evidence="7 8" key="1">
    <citation type="submission" date="2013-06" db="EMBL/GenBank/DDBJ databases">
        <title>Complete genome sequence of Paenibacillus mucilaginosus K02.</title>
        <authorList>
            <person name="Xiao B."/>
            <person name="Sun L."/>
            <person name="Xiao L."/>
            <person name="Lian B."/>
        </authorList>
    </citation>
    <scope>NUCLEOTIDE SEQUENCE [LARGE SCALE GENOMIC DNA]</scope>
    <source>
        <strain evidence="7 8">K02</strain>
    </source>
</reference>
<dbReference type="PROSITE" id="PS50110">
    <property type="entry name" value="RESPONSE_REGULATORY"/>
    <property type="match status" value="1"/>
</dbReference>
<dbReference type="EMBL" id="CP003422">
    <property type="protein sequence ID" value="AFH65500.2"/>
    <property type="molecule type" value="Genomic_DNA"/>
</dbReference>
<feature type="modified residue" description="4-aspartylphosphate" evidence="4">
    <location>
        <position position="56"/>
    </location>
</feature>